<dbReference type="GO" id="GO:0006226">
    <property type="term" value="P:dUMP biosynthetic process"/>
    <property type="evidence" value="ECO:0007669"/>
    <property type="project" value="InterPro"/>
</dbReference>
<accession>A0AB39J745</accession>
<dbReference type="GO" id="GO:0000287">
    <property type="term" value="F:magnesium ion binding"/>
    <property type="evidence" value="ECO:0007669"/>
    <property type="project" value="InterPro"/>
</dbReference>
<keyword evidence="3" id="KW-0546">Nucleotide metabolism</keyword>
<evidence type="ECO:0000313" key="5">
    <source>
        <dbReference type="EMBL" id="XDO02136.1"/>
    </source>
</evidence>
<dbReference type="GO" id="GO:0046081">
    <property type="term" value="P:dUTP catabolic process"/>
    <property type="evidence" value="ECO:0007669"/>
    <property type="project" value="InterPro"/>
</dbReference>
<dbReference type="SUPFAM" id="SSF51283">
    <property type="entry name" value="dUTPase-like"/>
    <property type="match status" value="1"/>
</dbReference>
<dbReference type="InterPro" id="IPR036157">
    <property type="entry name" value="dUTPase-like_sf"/>
</dbReference>
<reference evidence="5" key="1">
    <citation type="submission" date="2024-03" db="EMBL/GenBank/DDBJ databases">
        <title>Eukaryotic viruses encode the ribosomal protein eL40.</title>
        <authorList>
            <person name="Thomy J."/>
            <person name="Schvarcz C.R."/>
            <person name="McBeain K.A."/>
            <person name="Edwards K.F."/>
            <person name="Steward G.F."/>
        </authorList>
    </citation>
    <scope>NUCLEOTIDE SEQUENCE</scope>
    <source>
        <strain evidence="5">FloV-SA2</strain>
    </source>
</reference>
<dbReference type="PANTHER" id="PTHR11241">
    <property type="entry name" value="DEOXYURIDINE 5'-TRIPHOSPHATE NUCLEOTIDOHYDROLASE"/>
    <property type="match status" value="1"/>
</dbReference>
<dbReference type="PANTHER" id="PTHR11241:SF0">
    <property type="entry name" value="DEOXYURIDINE 5'-TRIPHOSPHATE NUCLEOTIDOHYDROLASE"/>
    <property type="match status" value="1"/>
</dbReference>
<gene>
    <name evidence="5" type="ORF">FloV-SA2_00318</name>
</gene>
<evidence type="ECO:0000259" key="4">
    <source>
        <dbReference type="Pfam" id="PF00692"/>
    </source>
</evidence>
<dbReference type="InterPro" id="IPR029054">
    <property type="entry name" value="dUTPase-like"/>
</dbReference>
<proteinExistence type="inferred from homology"/>
<evidence type="ECO:0000256" key="2">
    <source>
        <dbReference type="ARBA" id="ARBA00012379"/>
    </source>
</evidence>
<sequence>MAYLIHNELSTATPNDQRLVNPEYTLYISVENNDLKEIYQSAAMKHNDNIYHNHFPDSGFDVYNPKEMMLSPTNVNKVDLGIKCEMVNNVNGTNLPSAFYLYPRSSISKTKFRLANNVGIIDSGYRGSLGAMIDVVYSFDDEETKLDKHQRLFQICNPILSPFKIVILNDDSELSSTPRGAGGFGSTGS</sequence>
<dbReference type="EMBL" id="PP542043">
    <property type="protein sequence ID" value="XDO02136.1"/>
    <property type="molecule type" value="Genomic_DNA"/>
</dbReference>
<name>A0AB39J745_9VIRU</name>
<evidence type="ECO:0000256" key="1">
    <source>
        <dbReference type="ARBA" id="ARBA00006581"/>
    </source>
</evidence>
<dbReference type="GO" id="GO:0004170">
    <property type="term" value="F:dUTP diphosphatase activity"/>
    <property type="evidence" value="ECO:0007669"/>
    <property type="project" value="UniProtKB-EC"/>
</dbReference>
<dbReference type="EC" id="3.6.1.23" evidence="2"/>
<dbReference type="Gene3D" id="2.70.40.10">
    <property type="match status" value="1"/>
</dbReference>
<protein>
    <recommendedName>
        <fullName evidence="2">dUTP diphosphatase</fullName>
        <ecNumber evidence="2">3.6.1.23</ecNumber>
    </recommendedName>
</protein>
<feature type="domain" description="dUTPase-like" evidence="4">
    <location>
        <begin position="57"/>
        <end position="188"/>
    </location>
</feature>
<dbReference type="Pfam" id="PF00692">
    <property type="entry name" value="dUTPase"/>
    <property type="match status" value="1"/>
</dbReference>
<dbReference type="InterPro" id="IPR008181">
    <property type="entry name" value="dUTPase"/>
</dbReference>
<comment type="similarity">
    <text evidence="1">Belongs to the dUTPase family.</text>
</comment>
<evidence type="ECO:0000256" key="3">
    <source>
        <dbReference type="ARBA" id="ARBA00023080"/>
    </source>
</evidence>
<organism evidence="5">
    <name type="scientific">Florenciella sp. virus SA2</name>
    <dbReference type="NCBI Taxonomy" id="3240092"/>
    <lineage>
        <taxon>Viruses</taxon>
    </lineage>
</organism>